<reference evidence="2 3" key="1">
    <citation type="submission" date="2021-01" db="EMBL/GenBank/DDBJ databases">
        <title>Sequencing the genomes of 1000 actinobacteria strains.</title>
        <authorList>
            <person name="Klenk H.-P."/>
        </authorList>
    </citation>
    <scope>NUCLEOTIDE SEQUENCE [LARGE SCALE GENOMIC DNA]</scope>
    <source>
        <strain evidence="2 3">DSM 100204</strain>
    </source>
</reference>
<dbReference type="RefSeq" id="WP_204944186.1">
    <property type="nucleotide sequence ID" value="NZ_JAFBBP010000001.1"/>
</dbReference>
<feature type="compositionally biased region" description="Basic and acidic residues" evidence="1">
    <location>
        <begin position="36"/>
        <end position="49"/>
    </location>
</feature>
<evidence type="ECO:0000313" key="2">
    <source>
        <dbReference type="EMBL" id="MBM7493489.1"/>
    </source>
</evidence>
<comment type="caution">
    <text evidence="2">The sequence shown here is derived from an EMBL/GenBank/DDBJ whole genome shotgun (WGS) entry which is preliminary data.</text>
</comment>
<sequence>MPGKSLVALGVLRESYGHDVLTDTFPCSAPPVTPPEGRDAVRSHVLSEK</sequence>
<name>A0ABS2M0P5_9ACTN</name>
<protein>
    <submittedName>
        <fullName evidence="2">Uncharacterized protein</fullName>
    </submittedName>
</protein>
<keyword evidence="3" id="KW-1185">Reference proteome</keyword>
<accession>A0ABS2M0P5</accession>
<feature type="region of interest" description="Disordered" evidence="1">
    <location>
        <begin position="27"/>
        <end position="49"/>
    </location>
</feature>
<proteinExistence type="predicted"/>
<evidence type="ECO:0000313" key="3">
    <source>
        <dbReference type="Proteomes" id="UP000764837"/>
    </source>
</evidence>
<organism evidence="2 3">
    <name type="scientific">Micromonospora luteifusca</name>
    <dbReference type="NCBI Taxonomy" id="709860"/>
    <lineage>
        <taxon>Bacteria</taxon>
        <taxon>Bacillati</taxon>
        <taxon>Actinomycetota</taxon>
        <taxon>Actinomycetes</taxon>
        <taxon>Micromonosporales</taxon>
        <taxon>Micromonosporaceae</taxon>
        <taxon>Micromonospora</taxon>
    </lineage>
</organism>
<evidence type="ECO:0000256" key="1">
    <source>
        <dbReference type="SAM" id="MobiDB-lite"/>
    </source>
</evidence>
<dbReference type="EMBL" id="JAFBBP010000001">
    <property type="protein sequence ID" value="MBM7493489.1"/>
    <property type="molecule type" value="Genomic_DNA"/>
</dbReference>
<dbReference type="Proteomes" id="UP000764837">
    <property type="component" value="Unassembled WGS sequence"/>
</dbReference>
<gene>
    <name evidence="2" type="ORF">JOD64_004711</name>
</gene>